<feature type="non-terminal residue" evidence="1">
    <location>
        <position position="1"/>
    </location>
</feature>
<evidence type="ECO:0000313" key="1">
    <source>
        <dbReference type="EMBL" id="MFD1048984.1"/>
    </source>
</evidence>
<sequence>EQRRTVDLQLKSAGLTQAIDLLEGKPKGDRPKALYRPADGTVLKQEALPPATFTISIWPGKPPVPQDVTVKEADFSYFNAMTNAVPSSPDKAWLTFVGKSSTGGSSGDICVTTLAAHKLIDDKGTTIAPSESASKMPGEGFLAEEDFTVSFEVSADIKSATLDIAPNQMRCQISTGNYQARQANGEAKIAVTIPEK</sequence>
<comment type="caution">
    <text evidence="1">The sequence shown here is derived from an EMBL/GenBank/DDBJ whole genome shotgun (WGS) entry which is preliminary data.</text>
</comment>
<dbReference type="EMBL" id="JBHTIS010001906">
    <property type="protein sequence ID" value="MFD1048984.1"/>
    <property type="molecule type" value="Genomic_DNA"/>
</dbReference>
<reference evidence="2" key="1">
    <citation type="journal article" date="2019" name="Int. J. Syst. Evol. Microbiol.">
        <title>The Global Catalogue of Microorganisms (GCM) 10K type strain sequencing project: providing services to taxonomists for standard genome sequencing and annotation.</title>
        <authorList>
            <consortium name="The Broad Institute Genomics Platform"/>
            <consortium name="The Broad Institute Genome Sequencing Center for Infectious Disease"/>
            <person name="Wu L."/>
            <person name="Ma J."/>
        </authorList>
    </citation>
    <scope>NUCLEOTIDE SEQUENCE [LARGE SCALE GENOMIC DNA]</scope>
    <source>
        <strain evidence="2">JCM 31486</strain>
    </source>
</reference>
<dbReference type="Proteomes" id="UP001597045">
    <property type="component" value="Unassembled WGS sequence"/>
</dbReference>
<gene>
    <name evidence="1" type="ORF">ACFQ1S_27330</name>
</gene>
<protein>
    <submittedName>
        <fullName evidence="1">Uncharacterized protein</fullName>
    </submittedName>
</protein>
<organism evidence="1 2">
    <name type="scientific">Kibdelosporangium lantanae</name>
    <dbReference type="NCBI Taxonomy" id="1497396"/>
    <lineage>
        <taxon>Bacteria</taxon>
        <taxon>Bacillati</taxon>
        <taxon>Actinomycetota</taxon>
        <taxon>Actinomycetes</taxon>
        <taxon>Pseudonocardiales</taxon>
        <taxon>Pseudonocardiaceae</taxon>
        <taxon>Kibdelosporangium</taxon>
    </lineage>
</organism>
<evidence type="ECO:0000313" key="2">
    <source>
        <dbReference type="Proteomes" id="UP001597045"/>
    </source>
</evidence>
<name>A0ABW3MIF2_9PSEU</name>
<accession>A0ABW3MIF2</accession>
<proteinExistence type="predicted"/>
<keyword evidence="2" id="KW-1185">Reference proteome</keyword>